<dbReference type="InterPro" id="IPR050307">
    <property type="entry name" value="Sterol_Desaturase_Related"/>
</dbReference>
<feature type="transmembrane region" description="Helical" evidence="6">
    <location>
        <begin position="91"/>
        <end position="111"/>
    </location>
</feature>
<dbReference type="GO" id="GO:0005506">
    <property type="term" value="F:iron ion binding"/>
    <property type="evidence" value="ECO:0007669"/>
    <property type="project" value="InterPro"/>
</dbReference>
<gene>
    <name evidence="8" type="ORF">GRI97_09240</name>
</gene>
<feature type="transmembrane region" description="Helical" evidence="6">
    <location>
        <begin position="6"/>
        <end position="32"/>
    </location>
</feature>
<dbReference type="InterPro" id="IPR006694">
    <property type="entry name" value="Fatty_acid_hydroxylase"/>
</dbReference>
<evidence type="ECO:0000256" key="4">
    <source>
        <dbReference type="ARBA" id="ARBA00023136"/>
    </source>
</evidence>
<evidence type="ECO:0000259" key="7">
    <source>
        <dbReference type="Pfam" id="PF04116"/>
    </source>
</evidence>
<accession>A0A6I4TTI9</accession>
<reference evidence="8 9" key="1">
    <citation type="submission" date="2019-12" db="EMBL/GenBank/DDBJ databases">
        <title>Genomic-based taxomic classification of the family Erythrobacteraceae.</title>
        <authorList>
            <person name="Xu L."/>
        </authorList>
    </citation>
    <scope>NUCLEOTIDE SEQUENCE [LARGE SCALE GENOMIC DNA]</scope>
    <source>
        <strain evidence="8 9">S36</strain>
    </source>
</reference>
<keyword evidence="3 6" id="KW-1133">Transmembrane helix</keyword>
<feature type="transmembrane region" description="Helical" evidence="6">
    <location>
        <begin position="53"/>
        <end position="75"/>
    </location>
</feature>
<dbReference type="OrthoDB" id="9770329at2"/>
<dbReference type="Pfam" id="PF04116">
    <property type="entry name" value="FA_hydroxylase"/>
    <property type="match status" value="1"/>
</dbReference>
<evidence type="ECO:0000256" key="6">
    <source>
        <dbReference type="SAM" id="Phobius"/>
    </source>
</evidence>
<dbReference type="GO" id="GO:0008610">
    <property type="term" value="P:lipid biosynthetic process"/>
    <property type="evidence" value="ECO:0007669"/>
    <property type="project" value="InterPro"/>
</dbReference>
<feature type="region of interest" description="Disordered" evidence="5">
    <location>
        <begin position="242"/>
        <end position="274"/>
    </location>
</feature>
<dbReference type="GO" id="GO:0016491">
    <property type="term" value="F:oxidoreductase activity"/>
    <property type="evidence" value="ECO:0007669"/>
    <property type="project" value="InterPro"/>
</dbReference>
<dbReference type="EMBL" id="WTYJ01000002">
    <property type="protein sequence ID" value="MXO99172.1"/>
    <property type="molecule type" value="Genomic_DNA"/>
</dbReference>
<sequence length="274" mass="31198">MSDTLVAMGVAACATVMIVWLRYLLVSGFFAFVTRRKRPGLYDRMAVQIRMEIMWSTLSAVIYGLPAGVVLWLWASGTGSAIYLDAAEYPWWWLVAAPIVYLLIHDAWFYWSHRLMHVPAVYRACHYVHHRSHPPTAWAAMSFHWTEALSGAWLIPVLALFIPIHVGALGFVMAVMTLFGVTNHMGWEIWPRWMVHGRLGGLIITATHHDNHHRKNKGNYGLYFRFWDRLCGTDVGFSRFGADRPDRRRHEGRGTGPGTSGHVAVDDNDRRAAQ</sequence>
<dbReference type="GO" id="GO:0016020">
    <property type="term" value="C:membrane"/>
    <property type="evidence" value="ECO:0007669"/>
    <property type="project" value="UniProtKB-SubCell"/>
</dbReference>
<name>A0A6I4TTI9_9SPHN</name>
<feature type="compositionally biased region" description="Basic and acidic residues" evidence="5">
    <location>
        <begin position="264"/>
        <end position="274"/>
    </location>
</feature>
<dbReference type="PANTHER" id="PTHR11863">
    <property type="entry name" value="STEROL DESATURASE"/>
    <property type="match status" value="1"/>
</dbReference>
<evidence type="ECO:0000256" key="5">
    <source>
        <dbReference type="SAM" id="MobiDB-lite"/>
    </source>
</evidence>
<keyword evidence="4 6" id="KW-0472">Membrane</keyword>
<evidence type="ECO:0000313" key="8">
    <source>
        <dbReference type="EMBL" id="MXO99172.1"/>
    </source>
</evidence>
<feature type="compositionally biased region" description="Basic and acidic residues" evidence="5">
    <location>
        <begin position="242"/>
        <end position="253"/>
    </location>
</feature>
<dbReference type="AlphaFoldDB" id="A0A6I4TTI9"/>
<protein>
    <submittedName>
        <fullName evidence="8">Fatty acid hydroxylase family protein</fullName>
    </submittedName>
</protein>
<keyword evidence="9" id="KW-1185">Reference proteome</keyword>
<comment type="subcellular location">
    <subcellularLocation>
        <location evidence="1">Membrane</location>
    </subcellularLocation>
</comment>
<dbReference type="Proteomes" id="UP000469430">
    <property type="component" value="Unassembled WGS sequence"/>
</dbReference>
<evidence type="ECO:0000256" key="1">
    <source>
        <dbReference type="ARBA" id="ARBA00004370"/>
    </source>
</evidence>
<organism evidence="8 9">
    <name type="scientific">Croceibacterium xixiisoli</name>
    <dbReference type="NCBI Taxonomy" id="1476466"/>
    <lineage>
        <taxon>Bacteria</taxon>
        <taxon>Pseudomonadati</taxon>
        <taxon>Pseudomonadota</taxon>
        <taxon>Alphaproteobacteria</taxon>
        <taxon>Sphingomonadales</taxon>
        <taxon>Erythrobacteraceae</taxon>
        <taxon>Croceibacterium</taxon>
    </lineage>
</organism>
<comment type="caution">
    <text evidence="8">The sequence shown here is derived from an EMBL/GenBank/DDBJ whole genome shotgun (WGS) entry which is preliminary data.</text>
</comment>
<evidence type="ECO:0000256" key="3">
    <source>
        <dbReference type="ARBA" id="ARBA00022989"/>
    </source>
</evidence>
<proteinExistence type="predicted"/>
<keyword evidence="2 6" id="KW-0812">Transmembrane</keyword>
<evidence type="ECO:0000256" key="2">
    <source>
        <dbReference type="ARBA" id="ARBA00022692"/>
    </source>
</evidence>
<evidence type="ECO:0000313" key="9">
    <source>
        <dbReference type="Proteomes" id="UP000469430"/>
    </source>
</evidence>
<feature type="domain" description="Fatty acid hydroxylase" evidence="7">
    <location>
        <begin position="99"/>
        <end position="233"/>
    </location>
</feature>
<feature type="transmembrane region" description="Helical" evidence="6">
    <location>
        <begin position="151"/>
        <end position="179"/>
    </location>
</feature>